<evidence type="ECO:0000256" key="3">
    <source>
        <dbReference type="PROSITE-ProRule" id="PRU00339"/>
    </source>
</evidence>
<evidence type="ECO:0000313" key="5">
    <source>
        <dbReference type="EMBL" id="MPV85467.1"/>
    </source>
</evidence>
<evidence type="ECO:0000256" key="4">
    <source>
        <dbReference type="SAM" id="Phobius"/>
    </source>
</evidence>
<keyword evidence="6" id="KW-1185">Reference proteome</keyword>
<comment type="caution">
    <text evidence="5">The sequence shown here is derived from an EMBL/GenBank/DDBJ whole genome shotgun (WGS) entry which is preliminary data.</text>
</comment>
<reference evidence="5 6" key="1">
    <citation type="submission" date="2019-10" db="EMBL/GenBank/DDBJ databases">
        <title>Cardiobacteriales fam. a chemoheterotrophic member of the order Cardiobacteriales, and proposal of Cardiobacteriales fam. nov.</title>
        <authorList>
            <person name="Wang C."/>
        </authorList>
    </citation>
    <scope>NUCLEOTIDE SEQUENCE [LARGE SCALE GENOMIC DNA]</scope>
    <source>
        <strain evidence="5 6">ML27</strain>
    </source>
</reference>
<dbReference type="EMBL" id="WHNW01000002">
    <property type="protein sequence ID" value="MPV85467.1"/>
    <property type="molecule type" value="Genomic_DNA"/>
</dbReference>
<gene>
    <name evidence="5" type="ORF">GCU85_01795</name>
</gene>
<dbReference type="Proteomes" id="UP000471298">
    <property type="component" value="Unassembled WGS sequence"/>
</dbReference>
<organism evidence="5 6">
    <name type="scientific">Ostreibacterium oceani</name>
    <dbReference type="NCBI Taxonomy" id="2654998"/>
    <lineage>
        <taxon>Bacteria</taxon>
        <taxon>Pseudomonadati</taxon>
        <taxon>Pseudomonadota</taxon>
        <taxon>Gammaproteobacteria</taxon>
        <taxon>Cardiobacteriales</taxon>
        <taxon>Ostreibacteriaceae</taxon>
        <taxon>Ostreibacterium</taxon>
    </lineage>
</organism>
<dbReference type="AlphaFoldDB" id="A0A6N7EWH7"/>
<keyword evidence="4" id="KW-0812">Transmembrane</keyword>
<keyword evidence="4" id="KW-1133">Transmembrane helix</keyword>
<dbReference type="InterPro" id="IPR011990">
    <property type="entry name" value="TPR-like_helical_dom_sf"/>
</dbReference>
<keyword evidence="2 3" id="KW-0802">TPR repeat</keyword>
<evidence type="ECO:0000256" key="1">
    <source>
        <dbReference type="ARBA" id="ARBA00022737"/>
    </source>
</evidence>
<evidence type="ECO:0000256" key="2">
    <source>
        <dbReference type="ARBA" id="ARBA00022803"/>
    </source>
</evidence>
<keyword evidence="4" id="KW-0472">Membrane</keyword>
<dbReference type="SUPFAM" id="SSF48452">
    <property type="entry name" value="TPR-like"/>
    <property type="match status" value="1"/>
</dbReference>
<proteinExistence type="predicted"/>
<dbReference type="PROSITE" id="PS50005">
    <property type="entry name" value="TPR"/>
    <property type="match status" value="1"/>
</dbReference>
<name>A0A6N7EWH7_9GAMM</name>
<dbReference type="InterPro" id="IPR013105">
    <property type="entry name" value="TPR_2"/>
</dbReference>
<accession>A0A6N7EWH7</accession>
<sequence length="153" mass="17697">MPELAIQEIAALRAVFNNLQIMAVVAIILLMIVSYALFKNTLSINRLQASIQRDEMASNEQFNVDYADRLFDKGEIKTLSEYCEQYLDDNPNSVHVHWYYALAHYNTGDYEAARNHFENVIKINPLWKDGAMVYLQEIASKAGRNKTRDNRLH</sequence>
<keyword evidence="1" id="KW-0677">Repeat</keyword>
<dbReference type="RefSeq" id="WP_152808752.1">
    <property type="nucleotide sequence ID" value="NZ_WHNW01000002.1"/>
</dbReference>
<dbReference type="Gene3D" id="1.25.40.10">
    <property type="entry name" value="Tetratricopeptide repeat domain"/>
    <property type="match status" value="1"/>
</dbReference>
<dbReference type="InParanoid" id="A0A6N7EWH7"/>
<evidence type="ECO:0000313" key="6">
    <source>
        <dbReference type="Proteomes" id="UP000471298"/>
    </source>
</evidence>
<feature type="transmembrane region" description="Helical" evidence="4">
    <location>
        <begin position="20"/>
        <end position="38"/>
    </location>
</feature>
<dbReference type="Pfam" id="PF07719">
    <property type="entry name" value="TPR_2"/>
    <property type="match status" value="1"/>
</dbReference>
<dbReference type="InterPro" id="IPR019734">
    <property type="entry name" value="TPR_rpt"/>
</dbReference>
<protein>
    <submittedName>
        <fullName evidence="5">Tetratricopeptide repeat protein</fullName>
    </submittedName>
</protein>
<feature type="repeat" description="TPR" evidence="3">
    <location>
        <begin position="94"/>
        <end position="127"/>
    </location>
</feature>